<evidence type="ECO:0000256" key="2">
    <source>
        <dbReference type="ARBA" id="ARBA00022741"/>
    </source>
</evidence>
<dbReference type="AlphaFoldDB" id="A0AAV9SB61"/>
<evidence type="ECO:0000256" key="3">
    <source>
        <dbReference type="ARBA" id="ARBA00023134"/>
    </source>
</evidence>
<dbReference type="InterPro" id="IPR045058">
    <property type="entry name" value="GIMA/IAN/Toc"/>
</dbReference>
<accession>A0AAV9SB61</accession>
<evidence type="ECO:0000313" key="5">
    <source>
        <dbReference type="EMBL" id="KAK5618348.1"/>
    </source>
</evidence>
<comment type="similarity">
    <text evidence="1">Belongs to the TRAFAC class TrmE-Era-EngA-EngB-Septin-like GTPase superfamily. AIG1/Toc34/Toc159-like paraseptin GTPase family. IAN subfamily.</text>
</comment>
<dbReference type="PANTHER" id="PTHR10903">
    <property type="entry name" value="GTPASE, IMAP FAMILY MEMBER-RELATED"/>
    <property type="match status" value="1"/>
</dbReference>
<evidence type="ECO:0000313" key="6">
    <source>
        <dbReference type="Proteomes" id="UP001311232"/>
    </source>
</evidence>
<proteinExistence type="inferred from homology"/>
<dbReference type="PANTHER" id="PTHR10903:SF103">
    <property type="entry name" value="GTPASE IMAP FAMILY MEMBER GIMD1"/>
    <property type="match status" value="1"/>
</dbReference>
<dbReference type="Gene3D" id="3.40.50.300">
    <property type="entry name" value="P-loop containing nucleotide triphosphate hydrolases"/>
    <property type="match status" value="1"/>
</dbReference>
<keyword evidence="2" id="KW-0547">Nucleotide-binding</keyword>
<evidence type="ECO:0000256" key="1">
    <source>
        <dbReference type="ARBA" id="ARBA00008535"/>
    </source>
</evidence>
<protein>
    <recommendedName>
        <fullName evidence="4">AIG1-type G domain-containing protein</fullName>
    </recommendedName>
</protein>
<dbReference type="Proteomes" id="UP001311232">
    <property type="component" value="Unassembled WGS sequence"/>
</dbReference>
<feature type="domain" description="AIG1-type G" evidence="4">
    <location>
        <begin position="32"/>
        <end position="196"/>
    </location>
</feature>
<keyword evidence="6" id="KW-1185">Reference proteome</keyword>
<dbReference type="Pfam" id="PF04548">
    <property type="entry name" value="AIG1"/>
    <property type="match status" value="1"/>
</dbReference>
<dbReference type="SUPFAM" id="SSF52540">
    <property type="entry name" value="P-loop containing nucleoside triphosphate hydrolases"/>
    <property type="match status" value="1"/>
</dbReference>
<evidence type="ECO:0000259" key="4">
    <source>
        <dbReference type="Pfam" id="PF04548"/>
    </source>
</evidence>
<dbReference type="InterPro" id="IPR006703">
    <property type="entry name" value="G_AIG1"/>
</dbReference>
<reference evidence="5 6" key="1">
    <citation type="submission" date="2021-06" db="EMBL/GenBank/DDBJ databases">
        <authorList>
            <person name="Palmer J.M."/>
        </authorList>
    </citation>
    <scope>NUCLEOTIDE SEQUENCE [LARGE SCALE GENOMIC DNA]</scope>
    <source>
        <strain evidence="5 6">MEX-2019</strain>
        <tissue evidence="5">Muscle</tissue>
    </source>
</reference>
<keyword evidence="3" id="KW-0342">GTP-binding</keyword>
<comment type="caution">
    <text evidence="5">The sequence shown here is derived from an EMBL/GenBank/DDBJ whole genome shotgun (WGS) entry which is preliminary data.</text>
</comment>
<dbReference type="EMBL" id="JAHHUM010000626">
    <property type="protein sequence ID" value="KAK5618348.1"/>
    <property type="molecule type" value="Genomic_DNA"/>
</dbReference>
<name>A0AAV9SB61_9TELE</name>
<gene>
    <name evidence="5" type="ORF">CRENBAI_019419</name>
</gene>
<dbReference type="GO" id="GO:0005525">
    <property type="term" value="F:GTP binding"/>
    <property type="evidence" value="ECO:0007669"/>
    <property type="project" value="UniProtKB-KW"/>
</dbReference>
<dbReference type="InterPro" id="IPR027417">
    <property type="entry name" value="P-loop_NTPase"/>
</dbReference>
<sequence>MQRHRKMDGFLENVLSRLGFQTTDEQRDILVLNVLLLGDKQSGRSSVGNALIGGQEFQTGACVSGVSVTTELQVLSRKFPAYFRRQGAESDLMLRVIDTPPAKLRPQSLQDLCPDGVHVLVVVVRVDQLTDNSQLLRHIENLCGPDWHHHAMLVFTHADHLEKAGLQPSVYLSQSSDWLRYLAKEVGGGVSFLDNSFDWPSIRGRPLRDQLLRLSAKNHHKALRLRSDQSL</sequence>
<organism evidence="5 6">
    <name type="scientific">Crenichthys baileyi</name>
    <name type="common">White River springfish</name>
    <dbReference type="NCBI Taxonomy" id="28760"/>
    <lineage>
        <taxon>Eukaryota</taxon>
        <taxon>Metazoa</taxon>
        <taxon>Chordata</taxon>
        <taxon>Craniata</taxon>
        <taxon>Vertebrata</taxon>
        <taxon>Euteleostomi</taxon>
        <taxon>Actinopterygii</taxon>
        <taxon>Neopterygii</taxon>
        <taxon>Teleostei</taxon>
        <taxon>Neoteleostei</taxon>
        <taxon>Acanthomorphata</taxon>
        <taxon>Ovalentaria</taxon>
        <taxon>Atherinomorphae</taxon>
        <taxon>Cyprinodontiformes</taxon>
        <taxon>Goodeidae</taxon>
        <taxon>Crenichthys</taxon>
    </lineage>
</organism>